<dbReference type="EMBL" id="CAEZXT010000079">
    <property type="protein sequence ID" value="CAB4704961.1"/>
    <property type="molecule type" value="Genomic_DNA"/>
</dbReference>
<evidence type="ECO:0000313" key="1">
    <source>
        <dbReference type="EMBL" id="CAB4704961.1"/>
    </source>
</evidence>
<organism evidence="1">
    <name type="scientific">freshwater metagenome</name>
    <dbReference type="NCBI Taxonomy" id="449393"/>
    <lineage>
        <taxon>unclassified sequences</taxon>
        <taxon>metagenomes</taxon>
        <taxon>ecological metagenomes</taxon>
    </lineage>
</organism>
<reference evidence="1" key="1">
    <citation type="submission" date="2020-05" db="EMBL/GenBank/DDBJ databases">
        <authorList>
            <person name="Chiriac C."/>
            <person name="Salcher M."/>
            <person name="Ghai R."/>
            <person name="Kavagutti S V."/>
        </authorList>
    </citation>
    <scope>NUCLEOTIDE SEQUENCE</scope>
</reference>
<dbReference type="AlphaFoldDB" id="A0A6J6PZN5"/>
<accession>A0A6J6PZN5</accession>
<sequence length="344" mass="37327">MPGGDLVEQYLHDISDALCKAGKEAIANASQSIVTFGDGKCSLASNRDLLDPHDPTRYLTGFNPDTPADETVLVGRITRISDSHVIGTIVNYACHPTSLGWDNKLASPDYVGAMREIVEAQFPGAPCLFLQGASGDLAPAYQYVADTTIADQHGAQLGYAALGVLASMNPAGEKFEFKRAVESGAPLGYWEPAPYEVPTQVRIGANQVGLPTKPWPTVEELDQQWAQTEDSFAKERIFRKKSIAKLMSGSAGIELTIYGWRIGKVLLVGAQCEVYSMWQSELRKAFPDYAVVAITCVDYEAIGYVVPDQLQDLNLYTAWQPPFGKGVMQALLAGSKEQITKSLS</sequence>
<protein>
    <submittedName>
        <fullName evidence="1">Unannotated protein</fullName>
    </submittedName>
</protein>
<proteinExistence type="predicted"/>
<name>A0A6J6PZN5_9ZZZZ</name>
<gene>
    <name evidence="1" type="ORF">UFOPK2589_01038</name>
</gene>